<sequence length="225" mass="25278">MYKQALMGDAWIREAQEASKLVEDIETRVKNKNPSLKHQENRLVDITARSKLLEAGIKLDRLESLLRNPPSKPILTVTVHKWLFLTLFVMDMVDSLSICRTNEDLDYRWKMLSELQLRTKALALSLYALPTSSRPGCLTPENAEAINTNVSDCEQDQTKSSSSRDDPELLRPLISNDVTLQSQVQMKQCGTSTSLSLLQKVFWIFGAVLGSAALIFILVLICAVI</sequence>
<dbReference type="InParanoid" id="A0A061F271"/>
<dbReference type="OMA" id="MYKQALM"/>
<dbReference type="Proteomes" id="UP000026915">
    <property type="component" value="Chromosome 5"/>
</dbReference>
<evidence type="ECO:0000256" key="1">
    <source>
        <dbReference type="SAM" id="Phobius"/>
    </source>
</evidence>
<organism evidence="2 3">
    <name type="scientific">Theobroma cacao</name>
    <name type="common">Cacao</name>
    <name type="synonym">Cocoa</name>
    <dbReference type="NCBI Taxonomy" id="3641"/>
    <lineage>
        <taxon>Eukaryota</taxon>
        <taxon>Viridiplantae</taxon>
        <taxon>Streptophyta</taxon>
        <taxon>Embryophyta</taxon>
        <taxon>Tracheophyta</taxon>
        <taxon>Spermatophyta</taxon>
        <taxon>Magnoliopsida</taxon>
        <taxon>eudicotyledons</taxon>
        <taxon>Gunneridae</taxon>
        <taxon>Pentapetalae</taxon>
        <taxon>rosids</taxon>
        <taxon>malvids</taxon>
        <taxon>Malvales</taxon>
        <taxon>Malvaceae</taxon>
        <taxon>Byttnerioideae</taxon>
        <taxon>Theobroma</taxon>
    </lineage>
</organism>
<keyword evidence="1" id="KW-0472">Membrane</keyword>
<gene>
    <name evidence="2" type="ORF">TCM_026395</name>
</gene>
<reference evidence="2 3" key="1">
    <citation type="journal article" date="2013" name="Genome Biol.">
        <title>The genome sequence of the most widely cultivated cacao type and its use to identify candidate genes regulating pod color.</title>
        <authorList>
            <person name="Motamayor J.C."/>
            <person name="Mockaitis K."/>
            <person name="Schmutz J."/>
            <person name="Haiminen N."/>
            <person name="Iii D.L."/>
            <person name="Cornejo O."/>
            <person name="Findley S.D."/>
            <person name="Zheng P."/>
            <person name="Utro F."/>
            <person name="Royaert S."/>
            <person name="Saski C."/>
            <person name="Jenkins J."/>
            <person name="Podicheti R."/>
            <person name="Zhao M."/>
            <person name="Scheffler B.E."/>
            <person name="Stack J.C."/>
            <person name="Feltus F.A."/>
            <person name="Mustiga G.M."/>
            <person name="Amores F."/>
            <person name="Phillips W."/>
            <person name="Marelli J.P."/>
            <person name="May G.D."/>
            <person name="Shapiro H."/>
            <person name="Ma J."/>
            <person name="Bustamante C.D."/>
            <person name="Schnell R.J."/>
            <person name="Main D."/>
            <person name="Gilbert D."/>
            <person name="Parida L."/>
            <person name="Kuhn D.N."/>
        </authorList>
    </citation>
    <scope>NUCLEOTIDE SEQUENCE [LARGE SCALE GENOMIC DNA]</scope>
    <source>
        <strain evidence="3">cv. Matina 1-6</strain>
    </source>
</reference>
<dbReference type="AlphaFoldDB" id="A0A061F271"/>
<dbReference type="HOGENOM" id="CLU_1398470_0_0_1"/>
<proteinExistence type="predicted"/>
<dbReference type="EMBL" id="CM001883">
    <property type="protein sequence ID" value="EOY11126.1"/>
    <property type="molecule type" value="Genomic_DNA"/>
</dbReference>
<keyword evidence="1" id="KW-0812">Transmembrane</keyword>
<protein>
    <submittedName>
        <fullName evidence="2">Syntaxin of plants 52, putative isoform 1</fullName>
    </submittedName>
</protein>
<evidence type="ECO:0000313" key="3">
    <source>
        <dbReference type="Proteomes" id="UP000026915"/>
    </source>
</evidence>
<feature type="transmembrane region" description="Helical" evidence="1">
    <location>
        <begin position="201"/>
        <end position="224"/>
    </location>
</feature>
<keyword evidence="1" id="KW-1133">Transmembrane helix</keyword>
<dbReference type="Gramene" id="EOY11126">
    <property type="protein sequence ID" value="EOY11126"/>
    <property type="gene ID" value="TCM_026395"/>
</dbReference>
<accession>A0A061F271</accession>
<keyword evidence="3" id="KW-1185">Reference proteome</keyword>
<evidence type="ECO:0000313" key="2">
    <source>
        <dbReference type="EMBL" id="EOY11126.1"/>
    </source>
</evidence>
<dbReference type="eggNOG" id="ENOG502SP6H">
    <property type="taxonomic scope" value="Eukaryota"/>
</dbReference>
<name>A0A061F271_THECC</name>